<dbReference type="SMART" id="SM00342">
    <property type="entry name" value="HTH_ARAC"/>
    <property type="match status" value="1"/>
</dbReference>
<evidence type="ECO:0000313" key="7">
    <source>
        <dbReference type="Proteomes" id="UP001223547"/>
    </source>
</evidence>
<dbReference type="InterPro" id="IPR050204">
    <property type="entry name" value="AraC_XylS_family_regulators"/>
</dbReference>
<protein>
    <submittedName>
        <fullName evidence="6">AraC family transcriptional regulator</fullName>
    </submittedName>
</protein>
<evidence type="ECO:0000256" key="1">
    <source>
        <dbReference type="ARBA" id="ARBA00023015"/>
    </source>
</evidence>
<dbReference type="RefSeq" id="WP_285368967.1">
    <property type="nucleotide sequence ID" value="NZ_JASSQD010000003.1"/>
</dbReference>
<comment type="caution">
    <text evidence="6">The sequence shown here is derived from an EMBL/GenBank/DDBJ whole genome shotgun (WGS) entry which is preliminary data.</text>
</comment>
<evidence type="ECO:0000313" key="6">
    <source>
        <dbReference type="EMBL" id="MDK9559386.1"/>
    </source>
</evidence>
<keyword evidence="1" id="KW-0805">Transcription regulation</keyword>
<organism evidence="6 7">
    <name type="scientific">Marinobacter albus</name>
    <dbReference type="NCBI Taxonomy" id="3030833"/>
    <lineage>
        <taxon>Bacteria</taxon>
        <taxon>Pseudomonadati</taxon>
        <taxon>Pseudomonadota</taxon>
        <taxon>Gammaproteobacteria</taxon>
        <taxon>Pseudomonadales</taxon>
        <taxon>Marinobacteraceae</taxon>
        <taxon>Marinobacter</taxon>
    </lineage>
</organism>
<dbReference type="Gene3D" id="1.10.10.60">
    <property type="entry name" value="Homeodomain-like"/>
    <property type="match status" value="1"/>
</dbReference>
<evidence type="ECO:0000256" key="3">
    <source>
        <dbReference type="ARBA" id="ARBA00023163"/>
    </source>
</evidence>
<evidence type="ECO:0000256" key="4">
    <source>
        <dbReference type="ARBA" id="ARBA00037345"/>
    </source>
</evidence>
<proteinExistence type="predicted"/>
<keyword evidence="3" id="KW-0804">Transcription</keyword>
<reference evidence="6 7" key="1">
    <citation type="submission" date="2023-05" db="EMBL/GenBank/DDBJ databases">
        <title>Marinobacter albus sp. nov., a marine bacterium isolated from sand in a coastal intertidal zone of huludao.</title>
        <authorList>
            <person name="Deng T."/>
        </authorList>
    </citation>
    <scope>NUCLEOTIDE SEQUENCE [LARGE SCALE GENOMIC DNA]</scope>
    <source>
        <strain evidence="6 7">M216</strain>
    </source>
</reference>
<keyword evidence="2" id="KW-0238">DNA-binding</keyword>
<name>A0ABT7HIK7_9GAMM</name>
<evidence type="ECO:0000256" key="2">
    <source>
        <dbReference type="ARBA" id="ARBA00023125"/>
    </source>
</evidence>
<evidence type="ECO:0000259" key="5">
    <source>
        <dbReference type="PROSITE" id="PS01124"/>
    </source>
</evidence>
<dbReference type="PANTHER" id="PTHR46796">
    <property type="entry name" value="HTH-TYPE TRANSCRIPTIONAL ACTIVATOR RHAS-RELATED"/>
    <property type="match status" value="1"/>
</dbReference>
<comment type="function">
    <text evidence="4">Regulatory protein of the TOL plasmid xyl operons. XylS activates the xylXYZLTEGFJQKIH operon required for the degradation of toluene, m-xylene and p-xylene.</text>
</comment>
<keyword evidence="7" id="KW-1185">Reference proteome</keyword>
<dbReference type="PROSITE" id="PS01124">
    <property type="entry name" value="HTH_ARAC_FAMILY_2"/>
    <property type="match status" value="1"/>
</dbReference>
<dbReference type="EMBL" id="JASSQD010000003">
    <property type="protein sequence ID" value="MDK9559386.1"/>
    <property type="molecule type" value="Genomic_DNA"/>
</dbReference>
<accession>A0ABT7HIK7</accession>
<feature type="domain" description="HTH araC/xylS-type" evidence="5">
    <location>
        <begin position="178"/>
        <end position="275"/>
    </location>
</feature>
<gene>
    <name evidence="6" type="ORF">QQF73_17255</name>
</gene>
<dbReference type="Proteomes" id="UP001223547">
    <property type="component" value="Unassembled WGS sequence"/>
</dbReference>
<sequence>MGQSRANDVTQAGDALAKPLTWGMLWPQENSLTGPTMQHPPNGTLFLWPDHWHVVGHLMPNRPHRHISASWLVGLDGPFRLQVAGQWRSTSAALVAPDAVQALEPGDTRMWCAQLDPDSAFWRALQPILKGGQSVDVVLPHDSIPALETGGCDAVWQALSTAVECLGDSPEPLDPRVRKVCDFLRAELPEKVDVPWLGESVGLSSSRLSHLFRQEIGVPLRRFLLHLKMNRVLAHWEQGKSMSVLAMEAGFYDQPHFVRTARGMFDALPSEYVTTGWFRVCRCGLSSSPSP</sequence>
<dbReference type="SUPFAM" id="SSF46689">
    <property type="entry name" value="Homeodomain-like"/>
    <property type="match status" value="1"/>
</dbReference>
<dbReference type="Pfam" id="PF12833">
    <property type="entry name" value="HTH_18"/>
    <property type="match status" value="1"/>
</dbReference>
<dbReference type="InterPro" id="IPR009057">
    <property type="entry name" value="Homeodomain-like_sf"/>
</dbReference>
<dbReference type="InterPro" id="IPR018060">
    <property type="entry name" value="HTH_AraC"/>
</dbReference>